<evidence type="ECO:0000256" key="6">
    <source>
        <dbReference type="ARBA" id="ARBA00022989"/>
    </source>
</evidence>
<protein>
    <recommendedName>
        <fullName evidence="8">CASP-like protein</fullName>
    </recommendedName>
</protein>
<proteinExistence type="inferred from homology"/>
<dbReference type="EnsemblPlants" id="EMT22476">
    <property type="protein sequence ID" value="EMT22476"/>
    <property type="gene ID" value="F775_11012"/>
</dbReference>
<dbReference type="PANTHER" id="PTHR33573:SF64">
    <property type="entry name" value="CASP-LIKE PROTEIN 2B1"/>
    <property type="match status" value="1"/>
</dbReference>
<dbReference type="InterPro" id="IPR006459">
    <property type="entry name" value="CASP/CASPL"/>
</dbReference>
<dbReference type="InterPro" id="IPR006702">
    <property type="entry name" value="CASP_dom"/>
</dbReference>
<evidence type="ECO:0000256" key="7">
    <source>
        <dbReference type="ARBA" id="ARBA00023136"/>
    </source>
</evidence>
<feature type="domain" description="Casparian strip membrane protein" evidence="9">
    <location>
        <begin position="69"/>
        <end position="219"/>
    </location>
</feature>
<keyword evidence="6 8" id="KW-1133">Transmembrane helix</keyword>
<feature type="transmembrane region" description="Helical" evidence="8">
    <location>
        <begin position="76"/>
        <end position="94"/>
    </location>
</feature>
<feature type="transmembrane region" description="Helical" evidence="8">
    <location>
        <begin position="114"/>
        <end position="133"/>
    </location>
</feature>
<dbReference type="Pfam" id="PF04535">
    <property type="entry name" value="CASP_dom"/>
    <property type="match status" value="1"/>
</dbReference>
<dbReference type="GO" id="GO:0005886">
    <property type="term" value="C:plasma membrane"/>
    <property type="evidence" value="ECO:0007669"/>
    <property type="project" value="UniProtKB-SubCell"/>
</dbReference>
<dbReference type="AlphaFoldDB" id="M8CGZ3"/>
<organism evidence="10">
    <name type="scientific">Aegilops tauschii</name>
    <name type="common">Tausch's goatgrass</name>
    <name type="synonym">Aegilops squarrosa</name>
    <dbReference type="NCBI Taxonomy" id="37682"/>
    <lineage>
        <taxon>Eukaryota</taxon>
        <taxon>Viridiplantae</taxon>
        <taxon>Streptophyta</taxon>
        <taxon>Embryophyta</taxon>
        <taxon>Tracheophyta</taxon>
        <taxon>Spermatophyta</taxon>
        <taxon>Magnoliopsida</taxon>
        <taxon>Liliopsida</taxon>
        <taxon>Poales</taxon>
        <taxon>Poaceae</taxon>
        <taxon>BOP clade</taxon>
        <taxon>Pooideae</taxon>
        <taxon>Triticodae</taxon>
        <taxon>Triticeae</taxon>
        <taxon>Triticinae</taxon>
        <taxon>Aegilops</taxon>
    </lineage>
</organism>
<keyword evidence="7 8" id="KW-0472">Membrane</keyword>
<evidence type="ECO:0000256" key="5">
    <source>
        <dbReference type="ARBA" id="ARBA00022692"/>
    </source>
</evidence>
<reference evidence="10" key="1">
    <citation type="submission" date="2015-06" db="UniProtKB">
        <authorList>
            <consortium name="EnsemblPlants"/>
        </authorList>
    </citation>
    <scope>IDENTIFICATION</scope>
</reference>
<evidence type="ECO:0000313" key="10">
    <source>
        <dbReference type="EnsemblPlants" id="EMT22476"/>
    </source>
</evidence>
<evidence type="ECO:0000259" key="9">
    <source>
        <dbReference type="Pfam" id="PF04535"/>
    </source>
</evidence>
<comment type="subunit">
    <text evidence="3 8">Homodimer and heterodimers.</text>
</comment>
<evidence type="ECO:0000256" key="3">
    <source>
        <dbReference type="ARBA" id="ARBA00011489"/>
    </source>
</evidence>
<comment type="subcellular location">
    <subcellularLocation>
        <location evidence="1 8">Cell membrane</location>
        <topology evidence="1 8">Multi-pass membrane protein</topology>
    </subcellularLocation>
</comment>
<evidence type="ECO:0000256" key="8">
    <source>
        <dbReference type="RuleBase" id="RU361233"/>
    </source>
</evidence>
<dbReference type="PANTHER" id="PTHR33573">
    <property type="entry name" value="CASP-LIKE PROTEIN 4A4"/>
    <property type="match status" value="1"/>
</dbReference>
<keyword evidence="5 8" id="KW-0812">Transmembrane</keyword>
<feature type="transmembrane region" description="Helical" evidence="8">
    <location>
        <begin position="167"/>
        <end position="187"/>
    </location>
</feature>
<name>M8CGZ3_AEGTA</name>
<accession>M8CGZ3</accession>
<dbReference type="NCBIfam" id="TIGR01569">
    <property type="entry name" value="A_tha_TIGR01569"/>
    <property type="match status" value="1"/>
</dbReference>
<feature type="transmembrane region" description="Helical" evidence="8">
    <location>
        <begin position="208"/>
        <end position="231"/>
    </location>
</feature>
<sequence length="306" mass="32807">MAVISSRRKSSATEDPTFPLSVELFPYKMAMEKNFVEPALVSSLNDNEPPTRALLDVGVMAAMAGPAERKMKVWELVLRCLVGGFGAVAAALVVTDSQTRTFFSLERRAKYTDMKALVLLVAANGAAVGYSLLQAARCAVAMARGGGALVMSSRALAWSVFSGDQLLAYAMLAATAAALQSSLLGKLGQPELQWMGICGLYGAFCRQVGAGIACAVVAGLAAVLLASFSAFNLFRLYGGNKGSSSTRNGSTWKKRVTLLHVQTTYTRKRRMGWHEQEEGDAQPEVSMLGYWQDKAKGVFVSRDLLV</sequence>
<evidence type="ECO:0000256" key="4">
    <source>
        <dbReference type="ARBA" id="ARBA00022475"/>
    </source>
</evidence>
<evidence type="ECO:0000256" key="1">
    <source>
        <dbReference type="ARBA" id="ARBA00004651"/>
    </source>
</evidence>
<evidence type="ECO:0000256" key="2">
    <source>
        <dbReference type="ARBA" id="ARBA00007651"/>
    </source>
</evidence>
<keyword evidence="4 8" id="KW-1003">Cell membrane</keyword>
<comment type="similarity">
    <text evidence="2 8">Belongs to the Casparian strip membrane proteins (CASP) family.</text>
</comment>